<dbReference type="AlphaFoldDB" id="A0A8J5CFE8"/>
<evidence type="ECO:0000313" key="2">
    <source>
        <dbReference type="Proteomes" id="UP000770661"/>
    </source>
</evidence>
<gene>
    <name evidence="1" type="ORF">GWK47_022581</name>
</gene>
<name>A0A8J5CFE8_CHIOP</name>
<keyword evidence="2" id="KW-1185">Reference proteome</keyword>
<dbReference type="EMBL" id="JACEEZ010024107">
    <property type="protein sequence ID" value="KAG0710550.1"/>
    <property type="molecule type" value="Genomic_DNA"/>
</dbReference>
<evidence type="ECO:0000313" key="1">
    <source>
        <dbReference type="EMBL" id="KAG0710550.1"/>
    </source>
</evidence>
<protein>
    <submittedName>
        <fullName evidence="1">Uncharacterized protein</fullName>
    </submittedName>
</protein>
<dbReference type="Proteomes" id="UP000770661">
    <property type="component" value="Unassembled WGS sequence"/>
</dbReference>
<sequence length="122" mass="13755">MSTRTHFSAIQDIKQHLQESTLSTCQAQLCYHKALKCTLVEAMTTMHQELLPTTLRLSLNWNPTTRNQTPGSYATAYMLLSKQGATEIVVHSPDTDVLVLLVHHCQTINCEVVFAYKAYKSD</sequence>
<reference evidence="1" key="1">
    <citation type="submission" date="2020-07" db="EMBL/GenBank/DDBJ databases">
        <title>The High-quality genome of the commercially important snow crab, Chionoecetes opilio.</title>
        <authorList>
            <person name="Jeong J.-H."/>
            <person name="Ryu S."/>
        </authorList>
    </citation>
    <scope>NUCLEOTIDE SEQUENCE</scope>
    <source>
        <strain evidence="1">MADBK_172401_WGS</strain>
        <tissue evidence="1">Digestive gland</tissue>
    </source>
</reference>
<accession>A0A8J5CFE8</accession>
<organism evidence="1 2">
    <name type="scientific">Chionoecetes opilio</name>
    <name type="common">Atlantic snow crab</name>
    <name type="synonym">Cancer opilio</name>
    <dbReference type="NCBI Taxonomy" id="41210"/>
    <lineage>
        <taxon>Eukaryota</taxon>
        <taxon>Metazoa</taxon>
        <taxon>Ecdysozoa</taxon>
        <taxon>Arthropoda</taxon>
        <taxon>Crustacea</taxon>
        <taxon>Multicrustacea</taxon>
        <taxon>Malacostraca</taxon>
        <taxon>Eumalacostraca</taxon>
        <taxon>Eucarida</taxon>
        <taxon>Decapoda</taxon>
        <taxon>Pleocyemata</taxon>
        <taxon>Brachyura</taxon>
        <taxon>Eubrachyura</taxon>
        <taxon>Majoidea</taxon>
        <taxon>Majidae</taxon>
        <taxon>Chionoecetes</taxon>
    </lineage>
</organism>
<comment type="caution">
    <text evidence="1">The sequence shown here is derived from an EMBL/GenBank/DDBJ whole genome shotgun (WGS) entry which is preliminary data.</text>
</comment>
<proteinExistence type="predicted"/>